<dbReference type="EMBL" id="AP022563">
    <property type="protein sequence ID" value="BBX20391.1"/>
    <property type="molecule type" value="Genomic_DNA"/>
</dbReference>
<name>A0A7I7KA42_9MYCO</name>
<organism evidence="1 2">
    <name type="scientific">Mycolicibacterium duvalii</name>
    <dbReference type="NCBI Taxonomy" id="39688"/>
    <lineage>
        <taxon>Bacteria</taxon>
        <taxon>Bacillati</taxon>
        <taxon>Actinomycetota</taxon>
        <taxon>Actinomycetes</taxon>
        <taxon>Mycobacteriales</taxon>
        <taxon>Mycobacteriaceae</taxon>
        <taxon>Mycolicibacterium</taxon>
    </lineage>
</organism>
<dbReference type="Proteomes" id="UP000467006">
    <property type="component" value="Chromosome"/>
</dbReference>
<evidence type="ECO:0000313" key="2">
    <source>
        <dbReference type="Proteomes" id="UP000467006"/>
    </source>
</evidence>
<protein>
    <submittedName>
        <fullName evidence="1">Uncharacterized protein</fullName>
    </submittedName>
</protein>
<dbReference type="KEGG" id="mdu:MDUV_52510"/>
<accession>A0A7I7KA42</accession>
<sequence length="77" mass="7807">MRTLERVGLALIAGASVALATAPASSAAPDCTGAGPNVTFCQTKGSTQLTTTPPPWNYGGWTGVGMWPLVGPYGIGW</sequence>
<keyword evidence="2" id="KW-1185">Reference proteome</keyword>
<evidence type="ECO:0000313" key="1">
    <source>
        <dbReference type="EMBL" id="BBX20391.1"/>
    </source>
</evidence>
<proteinExistence type="predicted"/>
<dbReference type="OrthoDB" id="4751770at2"/>
<gene>
    <name evidence="1" type="ORF">MDUV_52510</name>
</gene>
<dbReference type="RefSeq" id="WP_098001537.1">
    <property type="nucleotide sequence ID" value="NZ_AP022563.1"/>
</dbReference>
<reference evidence="1 2" key="1">
    <citation type="journal article" date="2019" name="Emerg. Microbes Infect.">
        <title>Comprehensive subspecies identification of 175 nontuberculous mycobacteria species based on 7547 genomic profiles.</title>
        <authorList>
            <person name="Matsumoto Y."/>
            <person name="Kinjo T."/>
            <person name="Motooka D."/>
            <person name="Nabeya D."/>
            <person name="Jung N."/>
            <person name="Uechi K."/>
            <person name="Horii T."/>
            <person name="Iida T."/>
            <person name="Fujita J."/>
            <person name="Nakamura S."/>
        </authorList>
    </citation>
    <scope>NUCLEOTIDE SEQUENCE [LARGE SCALE GENOMIC DNA]</scope>
    <source>
        <strain evidence="1 2">JCM 6396</strain>
    </source>
</reference>
<dbReference type="AlphaFoldDB" id="A0A7I7KA42"/>